<evidence type="ECO:0000313" key="1">
    <source>
        <dbReference type="EMBL" id="RZC39520.1"/>
    </source>
</evidence>
<dbReference type="Proteomes" id="UP000292052">
    <property type="component" value="Unassembled WGS sequence"/>
</dbReference>
<reference evidence="1 2" key="1">
    <citation type="submission" date="2017-03" db="EMBL/GenBank/DDBJ databases">
        <title>Genome of the blue death feigning beetle - Asbolus verrucosus.</title>
        <authorList>
            <person name="Rider S.D."/>
        </authorList>
    </citation>
    <scope>NUCLEOTIDE SEQUENCE [LARGE SCALE GENOMIC DNA]</scope>
    <source>
        <strain evidence="1">Butters</strain>
        <tissue evidence="1">Head and leg muscle</tissue>
    </source>
</reference>
<dbReference type="AlphaFoldDB" id="A0A482W326"/>
<dbReference type="EMBL" id="QDEB01033709">
    <property type="protein sequence ID" value="RZC39520.1"/>
    <property type="molecule type" value="Genomic_DNA"/>
</dbReference>
<organism evidence="1 2">
    <name type="scientific">Asbolus verrucosus</name>
    <name type="common">Desert ironclad beetle</name>
    <dbReference type="NCBI Taxonomy" id="1661398"/>
    <lineage>
        <taxon>Eukaryota</taxon>
        <taxon>Metazoa</taxon>
        <taxon>Ecdysozoa</taxon>
        <taxon>Arthropoda</taxon>
        <taxon>Hexapoda</taxon>
        <taxon>Insecta</taxon>
        <taxon>Pterygota</taxon>
        <taxon>Neoptera</taxon>
        <taxon>Endopterygota</taxon>
        <taxon>Coleoptera</taxon>
        <taxon>Polyphaga</taxon>
        <taxon>Cucujiformia</taxon>
        <taxon>Tenebrionidae</taxon>
        <taxon>Pimeliinae</taxon>
        <taxon>Asbolus</taxon>
    </lineage>
</organism>
<name>A0A482W326_ASBVE</name>
<sequence length="97" mass="11237">QLKYSVGLFRKIGSVERKQTAGRPKKRIVVRQIRTSTSKTSICNLSQTVLKKDLQVFPAVHELLPPDFSQRRQYCNCFDIDNDDLLNKTFCSEEAWC</sequence>
<feature type="non-terminal residue" evidence="1">
    <location>
        <position position="1"/>
    </location>
</feature>
<proteinExistence type="predicted"/>
<evidence type="ECO:0000313" key="2">
    <source>
        <dbReference type="Proteomes" id="UP000292052"/>
    </source>
</evidence>
<accession>A0A482W326</accession>
<gene>
    <name evidence="1" type="ORF">BDFB_013646</name>
</gene>
<comment type="caution">
    <text evidence="1">The sequence shown here is derived from an EMBL/GenBank/DDBJ whole genome shotgun (WGS) entry which is preliminary data.</text>
</comment>
<protein>
    <submittedName>
        <fullName evidence="1">Uncharacterized protein</fullName>
    </submittedName>
</protein>
<keyword evidence="2" id="KW-1185">Reference proteome</keyword>